<evidence type="ECO:0000313" key="3">
    <source>
        <dbReference type="Proteomes" id="UP000576821"/>
    </source>
</evidence>
<dbReference type="EMBL" id="JAASQR010000001">
    <property type="protein sequence ID" value="NIJ15934.1"/>
    <property type="molecule type" value="Genomic_DNA"/>
</dbReference>
<keyword evidence="1" id="KW-0812">Transmembrane</keyword>
<comment type="caution">
    <text evidence="2">The sequence shown here is derived from an EMBL/GenBank/DDBJ whole genome shotgun (WGS) entry which is preliminary data.</text>
</comment>
<keyword evidence="3" id="KW-1185">Reference proteome</keyword>
<gene>
    <name evidence="2" type="ORF">FHS54_000883</name>
</gene>
<keyword evidence="1" id="KW-1133">Transmembrane helix</keyword>
<reference evidence="2 3" key="1">
    <citation type="submission" date="2020-03" db="EMBL/GenBank/DDBJ databases">
        <title>Genomic Encyclopedia of Type Strains, Phase IV (KMG-IV): sequencing the most valuable type-strain genomes for metagenomic binning, comparative biology and taxonomic classification.</title>
        <authorList>
            <person name="Goeker M."/>
        </authorList>
    </citation>
    <scope>NUCLEOTIDE SEQUENCE [LARGE SCALE GENOMIC DNA]</scope>
    <source>
        <strain evidence="2 3">DSM 21299</strain>
    </source>
</reference>
<dbReference type="InterPro" id="IPR010374">
    <property type="entry name" value="DUF969"/>
</dbReference>
<dbReference type="Proteomes" id="UP000576821">
    <property type="component" value="Unassembled WGS sequence"/>
</dbReference>
<feature type="transmembrane region" description="Helical" evidence="1">
    <location>
        <begin position="153"/>
        <end position="175"/>
    </location>
</feature>
<dbReference type="Pfam" id="PF06149">
    <property type="entry name" value="DUF969"/>
    <property type="match status" value="1"/>
</dbReference>
<sequence>MFVLFAILVLLAGLIARINPLIVVLASAATAGLAAGLSPHEMIARFGGAFNANKFVTAVFLVLPTIGLLEQHGLQERARQLMAGLKGVTLGRLLLIYLFARQLSAAVGLTQLGGQVTMVRPMLAPMAQAAAEQDEAEHDPEHVKAMSAATDNIGLFFGEDIFLAIGSILLMMGVMKGYGMAVEPFHLSIWAVPTAIAALVIHGGRVLMLDRRRVRPATEVER</sequence>
<feature type="transmembrane region" description="Helical" evidence="1">
    <location>
        <begin position="81"/>
        <end position="100"/>
    </location>
</feature>
<proteinExistence type="predicted"/>
<dbReference type="AlphaFoldDB" id="A0A846M755"/>
<protein>
    <submittedName>
        <fullName evidence="2">Putative membrane protein</fullName>
    </submittedName>
</protein>
<keyword evidence="1" id="KW-0472">Membrane</keyword>
<feature type="transmembrane region" description="Helical" evidence="1">
    <location>
        <begin position="50"/>
        <end position="69"/>
    </location>
</feature>
<organism evidence="2 3">
    <name type="scientific">Sphingobium vermicomposti</name>
    <dbReference type="NCBI Taxonomy" id="529005"/>
    <lineage>
        <taxon>Bacteria</taxon>
        <taxon>Pseudomonadati</taxon>
        <taxon>Pseudomonadota</taxon>
        <taxon>Alphaproteobacteria</taxon>
        <taxon>Sphingomonadales</taxon>
        <taxon>Sphingomonadaceae</taxon>
        <taxon>Sphingobium</taxon>
    </lineage>
</organism>
<feature type="transmembrane region" description="Helical" evidence="1">
    <location>
        <begin position="187"/>
        <end position="208"/>
    </location>
</feature>
<evidence type="ECO:0000313" key="2">
    <source>
        <dbReference type="EMBL" id="NIJ15934.1"/>
    </source>
</evidence>
<accession>A0A846M755</accession>
<evidence type="ECO:0000256" key="1">
    <source>
        <dbReference type="SAM" id="Phobius"/>
    </source>
</evidence>
<dbReference type="RefSeq" id="WP_167302536.1">
    <property type="nucleotide sequence ID" value="NZ_JAASQR010000001.1"/>
</dbReference>
<name>A0A846M755_9SPHN</name>